<evidence type="ECO:0000313" key="7">
    <source>
        <dbReference type="Proteomes" id="UP000708338"/>
    </source>
</evidence>
<dbReference type="SMART" id="SM00382">
    <property type="entry name" value="AAA"/>
    <property type="match status" value="1"/>
</dbReference>
<dbReference type="InterPro" id="IPR010524">
    <property type="entry name" value="Sig_transdc_resp-reg_PrpR_N"/>
</dbReference>
<keyword evidence="3" id="KW-0805">Transcription regulation</keyword>
<dbReference type="PROSITE" id="PS50045">
    <property type="entry name" value="SIGMA54_INTERACT_4"/>
    <property type="match status" value="1"/>
</dbReference>
<organism evidence="6 7">
    <name type="scientific">Enterocloster citroniae</name>
    <dbReference type="NCBI Taxonomy" id="358743"/>
    <lineage>
        <taxon>Bacteria</taxon>
        <taxon>Bacillati</taxon>
        <taxon>Bacillota</taxon>
        <taxon>Clostridia</taxon>
        <taxon>Lachnospirales</taxon>
        <taxon>Lachnospiraceae</taxon>
        <taxon>Enterocloster</taxon>
    </lineage>
</organism>
<dbReference type="CDD" id="cd00009">
    <property type="entry name" value="AAA"/>
    <property type="match status" value="1"/>
</dbReference>
<dbReference type="SUPFAM" id="SSF46689">
    <property type="entry name" value="Homeodomain-like"/>
    <property type="match status" value="1"/>
</dbReference>
<dbReference type="PANTHER" id="PTHR32071">
    <property type="entry name" value="TRANSCRIPTIONAL REGULATORY PROTEIN"/>
    <property type="match status" value="1"/>
</dbReference>
<dbReference type="InterPro" id="IPR025662">
    <property type="entry name" value="Sigma_54_int_dom_ATP-bd_1"/>
</dbReference>
<dbReference type="AlphaFoldDB" id="A0AA41FE17"/>
<dbReference type="Gene3D" id="1.10.8.60">
    <property type="match status" value="1"/>
</dbReference>
<dbReference type="RefSeq" id="WP_117450784.1">
    <property type="nucleotide sequence ID" value="NZ_CABJDD010000003.1"/>
</dbReference>
<evidence type="ECO:0000256" key="4">
    <source>
        <dbReference type="ARBA" id="ARBA00023163"/>
    </source>
</evidence>
<evidence type="ECO:0000256" key="3">
    <source>
        <dbReference type="ARBA" id="ARBA00023015"/>
    </source>
</evidence>
<dbReference type="GO" id="GO:0005524">
    <property type="term" value="F:ATP binding"/>
    <property type="evidence" value="ECO:0007669"/>
    <property type="project" value="UniProtKB-KW"/>
</dbReference>
<dbReference type="InterPro" id="IPR002078">
    <property type="entry name" value="Sigma_54_int"/>
</dbReference>
<feature type="domain" description="Sigma-54 factor interaction" evidence="5">
    <location>
        <begin position="318"/>
        <end position="549"/>
    </location>
</feature>
<dbReference type="PANTHER" id="PTHR32071:SF57">
    <property type="entry name" value="C4-DICARBOXYLATE TRANSPORT TRANSCRIPTIONAL REGULATORY PROTEIN DCTD"/>
    <property type="match status" value="1"/>
</dbReference>
<dbReference type="Pfam" id="PF06506">
    <property type="entry name" value="PrpR_N"/>
    <property type="match status" value="1"/>
</dbReference>
<dbReference type="SUPFAM" id="SSF52540">
    <property type="entry name" value="P-loop containing nucleoside triphosphate hydrolases"/>
    <property type="match status" value="1"/>
</dbReference>
<keyword evidence="2" id="KW-0067">ATP-binding</keyword>
<dbReference type="Pfam" id="PF25601">
    <property type="entry name" value="AAA_lid_14"/>
    <property type="match status" value="1"/>
</dbReference>
<protein>
    <submittedName>
        <fullName evidence="6">AAA domain-containing protein</fullName>
    </submittedName>
</protein>
<proteinExistence type="predicted"/>
<dbReference type="InterPro" id="IPR058031">
    <property type="entry name" value="AAA_lid_NorR"/>
</dbReference>
<evidence type="ECO:0000256" key="2">
    <source>
        <dbReference type="ARBA" id="ARBA00022840"/>
    </source>
</evidence>
<dbReference type="GO" id="GO:0000156">
    <property type="term" value="F:phosphorelay response regulator activity"/>
    <property type="evidence" value="ECO:0007669"/>
    <property type="project" value="InterPro"/>
</dbReference>
<dbReference type="PROSITE" id="PS00676">
    <property type="entry name" value="SIGMA54_INTERACT_2"/>
    <property type="match status" value="1"/>
</dbReference>
<keyword evidence="4" id="KW-0804">Transcription</keyword>
<comment type="caution">
    <text evidence="6">The sequence shown here is derived from an EMBL/GenBank/DDBJ whole genome shotgun (WGS) entry which is preliminary data.</text>
</comment>
<evidence type="ECO:0000256" key="1">
    <source>
        <dbReference type="ARBA" id="ARBA00022741"/>
    </source>
</evidence>
<dbReference type="Pfam" id="PF02954">
    <property type="entry name" value="HTH_8"/>
    <property type="match status" value="1"/>
</dbReference>
<dbReference type="InterPro" id="IPR027417">
    <property type="entry name" value="P-loop_NTPase"/>
</dbReference>
<name>A0AA41FE17_9FIRM</name>
<sequence length="633" mass="72686">MVKILFIIPYKEIGPYVQEYIKQCAVTDVDFQVVDIYGTNEKVINEYQADIVVARGMTGYAFMRGRPDVHFVEIPVTSYDVLSAVNNLRKRHSIDKITIIWPKNIHFELLEEIFGISITQYIVENESGIKGLLDLIEEEGGSAVIGGLTVGRYCRARNMLYAPIYTTEETLERALDETINMAHGINMEKRKTNLMKTLLDYSKESICVVDTEGRILNMNRQFFCAFELQNERQEMMIDEAVGEDSWWKNKKQLFQKESIQKLRNRLMVVMCIPIKVDEMEELYLISFQDAEEIRNMEYKIRKQLREQGLVAKYRFENILGQSAAMKQLVTSAKKYSQSDANILILGESGTGKEMFAQSIHNASRRCNKPFVAINCAALPEQLLESELFGYVEGTFTGAVKGGKAGLFEQAHKGTIFLDEIGEMPLPLQVKLLRVLQEKEVRRLGDNKVIPIDVRVICATNVNIEEMVKEGKFRLDLFYRINLLSLYVPSLRERPGDVLELFMSFINKYSRRMGIEKCPQITEDAAALLEQHKWQGNVRELQNFSERILILGEGNVIDREMMKLAGIFDRVTVEEDKTAEVNNKKETGGIDGDELLIQTLTKKHVTKDELAKRLGISRSTLYRRLKELRDQEES</sequence>
<reference evidence="6" key="1">
    <citation type="journal article" date="2021" name="Gut Microbes">
        <title>A synthetic consortium of 100 gut commensals modulates the composition and function in a colon model of the microbiome of elderly subjects.</title>
        <authorList>
            <person name="Perez M."/>
            <person name="Ntemiri A."/>
            <person name="Tan H."/>
            <person name="Harris H.M.B."/>
            <person name="Roager H.M."/>
            <person name="Ribiere C."/>
            <person name="O'Toole P.W."/>
        </authorList>
    </citation>
    <scope>NUCLEOTIDE SEQUENCE</scope>
    <source>
        <strain evidence="6">MCC335</strain>
    </source>
</reference>
<accession>A0AA41FE17</accession>
<dbReference type="Gene3D" id="1.10.10.60">
    <property type="entry name" value="Homeodomain-like"/>
    <property type="match status" value="1"/>
</dbReference>
<gene>
    <name evidence="6" type="ORF">GPL26_10100</name>
</gene>
<dbReference type="InterPro" id="IPR009057">
    <property type="entry name" value="Homeodomain-like_sf"/>
</dbReference>
<dbReference type="GO" id="GO:0043565">
    <property type="term" value="F:sequence-specific DNA binding"/>
    <property type="evidence" value="ECO:0007669"/>
    <property type="project" value="InterPro"/>
</dbReference>
<dbReference type="FunFam" id="3.40.50.300:FF:000006">
    <property type="entry name" value="DNA-binding transcriptional regulator NtrC"/>
    <property type="match status" value="1"/>
</dbReference>
<dbReference type="Proteomes" id="UP000708338">
    <property type="component" value="Unassembled WGS sequence"/>
</dbReference>
<dbReference type="InterPro" id="IPR002197">
    <property type="entry name" value="HTH_Fis"/>
</dbReference>
<dbReference type="InterPro" id="IPR025943">
    <property type="entry name" value="Sigma_54_int_dom_ATP-bd_2"/>
</dbReference>
<dbReference type="PROSITE" id="PS00675">
    <property type="entry name" value="SIGMA54_INTERACT_1"/>
    <property type="match status" value="1"/>
</dbReference>
<dbReference type="Gene3D" id="3.40.50.10660">
    <property type="entry name" value="PrpR receptor domain-like"/>
    <property type="match status" value="1"/>
</dbReference>
<dbReference type="Gene3D" id="3.40.50.300">
    <property type="entry name" value="P-loop containing nucleotide triphosphate hydrolases"/>
    <property type="match status" value="1"/>
</dbReference>
<dbReference type="Pfam" id="PF00158">
    <property type="entry name" value="Sigma54_activat"/>
    <property type="match status" value="1"/>
</dbReference>
<keyword evidence="1" id="KW-0547">Nucleotide-binding</keyword>
<dbReference type="GO" id="GO:0006355">
    <property type="term" value="P:regulation of DNA-templated transcription"/>
    <property type="evidence" value="ECO:0007669"/>
    <property type="project" value="InterPro"/>
</dbReference>
<dbReference type="EMBL" id="WQPS01000012">
    <property type="protein sequence ID" value="MBT9809992.1"/>
    <property type="molecule type" value="Genomic_DNA"/>
</dbReference>
<dbReference type="Gene3D" id="3.40.50.2300">
    <property type="match status" value="1"/>
</dbReference>
<evidence type="ECO:0000313" key="6">
    <source>
        <dbReference type="EMBL" id="MBT9809992.1"/>
    </source>
</evidence>
<evidence type="ECO:0000259" key="5">
    <source>
        <dbReference type="PROSITE" id="PS50045"/>
    </source>
</evidence>
<dbReference type="InterPro" id="IPR003593">
    <property type="entry name" value="AAA+_ATPase"/>
</dbReference>
<dbReference type="SUPFAM" id="SSF159800">
    <property type="entry name" value="PrpR receptor domain-like"/>
    <property type="match status" value="1"/>
</dbReference>